<dbReference type="UniPathway" id="UPA00391"/>
<evidence type="ECO:0000256" key="7">
    <source>
        <dbReference type="ARBA" id="ARBA00048807"/>
    </source>
</evidence>
<keyword evidence="6 8" id="KW-0456">Lyase</keyword>
<keyword evidence="12" id="KW-1185">Reference proteome</keyword>
<dbReference type="EC" id="4.-.-.-" evidence="8"/>
<evidence type="ECO:0000313" key="11">
    <source>
        <dbReference type="EMBL" id="SEK60277.1"/>
    </source>
</evidence>
<protein>
    <recommendedName>
        <fullName evidence="3 8">6-carboxy-5,6,7,8-tetrahydropterin synthase</fullName>
        <ecNumber evidence="8">4.-.-.-</ecNumber>
    </recommendedName>
</protein>
<comment type="catalytic activity">
    <reaction evidence="7 8">
        <text>7,8-dihydroneopterin 3'-triphosphate + H2O = 6-carboxy-5,6,7,8-tetrahydropterin + triphosphate + acetaldehyde + 2 H(+)</text>
        <dbReference type="Rhea" id="RHEA:27966"/>
        <dbReference type="ChEBI" id="CHEBI:15343"/>
        <dbReference type="ChEBI" id="CHEBI:15377"/>
        <dbReference type="ChEBI" id="CHEBI:15378"/>
        <dbReference type="ChEBI" id="CHEBI:18036"/>
        <dbReference type="ChEBI" id="CHEBI:58462"/>
        <dbReference type="ChEBI" id="CHEBI:61032"/>
        <dbReference type="EC" id="4.1.2.50"/>
    </reaction>
</comment>
<dbReference type="Pfam" id="PF01242">
    <property type="entry name" value="PTPS"/>
    <property type="match status" value="1"/>
</dbReference>
<feature type="active site" description="Charge relay system" evidence="9">
    <location>
        <position position="78"/>
    </location>
</feature>
<dbReference type="InterPro" id="IPR007115">
    <property type="entry name" value="6-PTP_synth/QueD"/>
</dbReference>
<dbReference type="GO" id="GO:0070497">
    <property type="term" value="F:6-carboxytetrahydropterin synthase activity"/>
    <property type="evidence" value="ECO:0007669"/>
    <property type="project" value="UniProtKB-EC"/>
</dbReference>
<feature type="binding site" evidence="10">
    <location>
        <position position="14"/>
    </location>
    <ligand>
        <name>Zn(2+)</name>
        <dbReference type="ChEBI" id="CHEBI:29105"/>
    </ligand>
</feature>
<dbReference type="EMBL" id="FNZR01000002">
    <property type="protein sequence ID" value="SEK60277.1"/>
    <property type="molecule type" value="Genomic_DNA"/>
</dbReference>
<evidence type="ECO:0000313" key="12">
    <source>
        <dbReference type="Proteomes" id="UP000198916"/>
    </source>
</evidence>
<feature type="active site" description="Proton acceptor" evidence="9">
    <location>
        <position position="33"/>
    </location>
</feature>
<evidence type="ECO:0000256" key="4">
    <source>
        <dbReference type="ARBA" id="ARBA00022723"/>
    </source>
</evidence>
<evidence type="ECO:0000256" key="1">
    <source>
        <dbReference type="ARBA" id="ARBA00005061"/>
    </source>
</evidence>
<evidence type="ECO:0000256" key="6">
    <source>
        <dbReference type="ARBA" id="ARBA00023239"/>
    </source>
</evidence>
<sequence>MIYVTRRERFSAAHFMYNKALSREENMRLYGKCAGIHGHNYELFVTVSGEINPETGYLIDLGILGHIIREHVVDLLDHRNLNENVAFLEGLPTSTEVLAGEIFHQLEALVAAAGISLHKVKLVETKNNYTEYGGDTWQ</sequence>
<dbReference type="SUPFAM" id="SSF55620">
    <property type="entry name" value="Tetrahydrobiopterin biosynthesis enzymes-like"/>
    <property type="match status" value="1"/>
</dbReference>
<dbReference type="Proteomes" id="UP000198916">
    <property type="component" value="Unassembled WGS sequence"/>
</dbReference>
<feature type="binding site" evidence="10">
    <location>
        <position position="39"/>
    </location>
    <ligand>
        <name>Zn(2+)</name>
        <dbReference type="ChEBI" id="CHEBI:29105"/>
    </ligand>
</feature>
<evidence type="ECO:0000256" key="5">
    <source>
        <dbReference type="ARBA" id="ARBA00022833"/>
    </source>
</evidence>
<comment type="pathway">
    <text evidence="1 8">Purine metabolism; 7-cyano-7-deazaguanine biosynthesis.</text>
</comment>
<evidence type="ECO:0000256" key="10">
    <source>
        <dbReference type="PIRSR" id="PIRSR006113-2"/>
    </source>
</evidence>
<organism evidence="11 12">
    <name type="scientific">Parapedobacter koreensis</name>
    <dbReference type="NCBI Taxonomy" id="332977"/>
    <lineage>
        <taxon>Bacteria</taxon>
        <taxon>Pseudomonadati</taxon>
        <taxon>Bacteroidota</taxon>
        <taxon>Sphingobacteriia</taxon>
        <taxon>Sphingobacteriales</taxon>
        <taxon>Sphingobacteriaceae</taxon>
        <taxon>Parapedobacter</taxon>
    </lineage>
</organism>
<dbReference type="Gene3D" id="3.30.479.10">
    <property type="entry name" value="6-pyruvoyl tetrahydropterin synthase/QueD"/>
    <property type="match status" value="1"/>
</dbReference>
<dbReference type="InterPro" id="IPR038418">
    <property type="entry name" value="6-PTP_synth/QueD_sf"/>
</dbReference>
<evidence type="ECO:0000256" key="8">
    <source>
        <dbReference type="PIRNR" id="PIRNR006113"/>
    </source>
</evidence>
<comment type="similarity">
    <text evidence="2 8">Belongs to the PTPS family. QueD subfamily.</text>
</comment>
<feature type="binding site" evidence="10">
    <location>
        <position position="37"/>
    </location>
    <ligand>
        <name>Zn(2+)</name>
        <dbReference type="ChEBI" id="CHEBI:29105"/>
    </ligand>
</feature>
<name>A0A1H7IET4_9SPHI</name>
<dbReference type="PANTHER" id="PTHR12589">
    <property type="entry name" value="PYRUVOYL TETRAHYDROBIOPTERIN SYNTHASE"/>
    <property type="match status" value="1"/>
</dbReference>
<dbReference type="PIRSF" id="PIRSF006113">
    <property type="entry name" value="PTP_synth"/>
    <property type="match status" value="1"/>
</dbReference>
<keyword evidence="8" id="KW-0671">Queuosine biosynthesis</keyword>
<evidence type="ECO:0000256" key="2">
    <source>
        <dbReference type="ARBA" id="ARBA00008900"/>
    </source>
</evidence>
<dbReference type="PANTHER" id="PTHR12589:SF7">
    <property type="entry name" value="6-PYRUVOYL TETRAHYDROBIOPTERIN SYNTHASE"/>
    <property type="match status" value="1"/>
</dbReference>
<dbReference type="OrthoDB" id="9804698at2"/>
<evidence type="ECO:0000256" key="9">
    <source>
        <dbReference type="PIRSR" id="PIRSR006113-1"/>
    </source>
</evidence>
<gene>
    <name evidence="11" type="ORF">SAMN05421740_102196</name>
</gene>
<keyword evidence="5 8" id="KW-0862">Zinc</keyword>
<reference evidence="12" key="1">
    <citation type="submission" date="2016-10" db="EMBL/GenBank/DDBJ databases">
        <authorList>
            <person name="Varghese N."/>
            <person name="Submissions S."/>
        </authorList>
    </citation>
    <scope>NUCLEOTIDE SEQUENCE [LARGE SCALE GENOMIC DNA]</scope>
    <source>
        <strain evidence="12">Jip14</strain>
    </source>
</reference>
<evidence type="ECO:0000256" key="3">
    <source>
        <dbReference type="ARBA" id="ARBA00018141"/>
    </source>
</evidence>
<dbReference type="STRING" id="332977.SAMN05421740_102196"/>
<feature type="active site" description="Charge relay system" evidence="9">
    <location>
        <position position="124"/>
    </location>
</feature>
<comment type="cofactor">
    <cofactor evidence="8 10">
        <name>Zn(2+)</name>
        <dbReference type="ChEBI" id="CHEBI:29105"/>
    </cofactor>
    <text evidence="8 10">Binds 1 zinc ion per subunit.</text>
</comment>
<proteinExistence type="inferred from homology"/>
<keyword evidence="4 8" id="KW-0479">Metal-binding</keyword>
<dbReference type="GO" id="GO:0046872">
    <property type="term" value="F:metal ion binding"/>
    <property type="evidence" value="ECO:0007669"/>
    <property type="project" value="UniProtKB-KW"/>
</dbReference>
<dbReference type="RefSeq" id="WP_090603273.1">
    <property type="nucleotide sequence ID" value="NZ_FNZR01000002.1"/>
</dbReference>
<dbReference type="AlphaFoldDB" id="A0A1H7IET4"/>
<accession>A0A1H7IET4</accession>
<dbReference type="GO" id="GO:0008616">
    <property type="term" value="P:tRNA queuosine(34) biosynthetic process"/>
    <property type="evidence" value="ECO:0007669"/>
    <property type="project" value="UniProtKB-KW"/>
</dbReference>